<dbReference type="STRING" id="74649.A0A2P6QHC9"/>
<dbReference type="PANTHER" id="PTHR31672">
    <property type="entry name" value="BNACNNG10540D PROTEIN"/>
    <property type="match status" value="1"/>
</dbReference>
<evidence type="ECO:0000313" key="4">
    <source>
        <dbReference type="Proteomes" id="UP000238479"/>
    </source>
</evidence>
<evidence type="ECO:0000259" key="2">
    <source>
        <dbReference type="PROSITE" id="PS50181"/>
    </source>
</evidence>
<dbReference type="InterPro" id="IPR036047">
    <property type="entry name" value="F-box-like_dom_sf"/>
</dbReference>
<reference evidence="3 4" key="1">
    <citation type="journal article" date="2018" name="Nat. Genet.">
        <title>The Rosa genome provides new insights in the design of modern roses.</title>
        <authorList>
            <person name="Bendahmane M."/>
        </authorList>
    </citation>
    <scope>NUCLEOTIDE SEQUENCE [LARGE SCALE GENOMIC DNA]</scope>
    <source>
        <strain evidence="4">cv. Old Blush</strain>
    </source>
</reference>
<dbReference type="NCBIfam" id="TIGR01640">
    <property type="entry name" value="F_box_assoc_1"/>
    <property type="match status" value="1"/>
</dbReference>
<dbReference type="OrthoDB" id="1867629at2759"/>
<gene>
    <name evidence="3" type="ORF">RchiOBHm_Chr5g0059211</name>
</gene>
<feature type="compositionally biased region" description="Low complexity" evidence="1">
    <location>
        <begin position="462"/>
        <end position="477"/>
    </location>
</feature>
<dbReference type="InterPro" id="IPR050796">
    <property type="entry name" value="SCF_F-box_component"/>
</dbReference>
<dbReference type="CDD" id="cd22157">
    <property type="entry name" value="F-box_AtFBW1-like"/>
    <property type="match status" value="1"/>
</dbReference>
<feature type="compositionally biased region" description="Basic and acidic residues" evidence="1">
    <location>
        <begin position="422"/>
        <end position="434"/>
    </location>
</feature>
<dbReference type="SUPFAM" id="SSF50965">
    <property type="entry name" value="Galactose oxidase, central domain"/>
    <property type="match status" value="1"/>
</dbReference>
<name>A0A2P6QHC9_ROSCH</name>
<feature type="region of interest" description="Disordered" evidence="1">
    <location>
        <begin position="380"/>
        <end position="443"/>
    </location>
</feature>
<feature type="domain" description="F-box" evidence="2">
    <location>
        <begin position="1"/>
        <end position="46"/>
    </location>
</feature>
<dbReference type="Gene3D" id="1.20.1280.50">
    <property type="match status" value="1"/>
</dbReference>
<dbReference type="PANTHER" id="PTHR31672:SF13">
    <property type="entry name" value="F-BOX PROTEIN CPR30-LIKE"/>
    <property type="match status" value="1"/>
</dbReference>
<protein>
    <submittedName>
        <fullName evidence="3">Putative F-box domain, galactose oxidase/kelch, beta-propeller, F-box associated interaction</fullName>
    </submittedName>
</protein>
<organism evidence="3 4">
    <name type="scientific">Rosa chinensis</name>
    <name type="common">China rose</name>
    <dbReference type="NCBI Taxonomy" id="74649"/>
    <lineage>
        <taxon>Eukaryota</taxon>
        <taxon>Viridiplantae</taxon>
        <taxon>Streptophyta</taxon>
        <taxon>Embryophyta</taxon>
        <taxon>Tracheophyta</taxon>
        <taxon>Spermatophyta</taxon>
        <taxon>Magnoliopsida</taxon>
        <taxon>eudicotyledons</taxon>
        <taxon>Gunneridae</taxon>
        <taxon>Pentapetalae</taxon>
        <taxon>rosids</taxon>
        <taxon>fabids</taxon>
        <taxon>Rosales</taxon>
        <taxon>Rosaceae</taxon>
        <taxon>Rosoideae</taxon>
        <taxon>Rosoideae incertae sedis</taxon>
        <taxon>Rosa</taxon>
    </lineage>
</organism>
<dbReference type="InterPro" id="IPR017451">
    <property type="entry name" value="F-box-assoc_interact_dom"/>
</dbReference>
<dbReference type="EMBL" id="PDCK01000043">
    <property type="protein sequence ID" value="PRQ33581.1"/>
    <property type="molecule type" value="Genomic_DNA"/>
</dbReference>
<keyword evidence="4" id="KW-1185">Reference proteome</keyword>
<dbReference type="InterPro" id="IPR006527">
    <property type="entry name" value="F-box-assoc_dom_typ1"/>
</dbReference>
<evidence type="ECO:0000313" key="3">
    <source>
        <dbReference type="EMBL" id="PRQ33581.1"/>
    </source>
</evidence>
<dbReference type="Proteomes" id="UP000238479">
    <property type="component" value="Chromosome 5"/>
</dbReference>
<dbReference type="AlphaFoldDB" id="A0A2P6QHC9"/>
<dbReference type="InterPro" id="IPR011043">
    <property type="entry name" value="Gal_Oxase/kelch_b-propeller"/>
</dbReference>
<proteinExistence type="predicted"/>
<dbReference type="Pfam" id="PF00646">
    <property type="entry name" value="F-box"/>
    <property type="match status" value="1"/>
</dbReference>
<feature type="compositionally biased region" description="Polar residues" evidence="1">
    <location>
        <begin position="518"/>
        <end position="535"/>
    </location>
</feature>
<feature type="region of interest" description="Disordered" evidence="1">
    <location>
        <begin position="460"/>
        <end position="535"/>
    </location>
</feature>
<dbReference type="SMART" id="SM00256">
    <property type="entry name" value="FBOX"/>
    <property type="match status" value="1"/>
</dbReference>
<dbReference type="SUPFAM" id="SSF81383">
    <property type="entry name" value="F-box domain"/>
    <property type="match status" value="1"/>
</dbReference>
<dbReference type="Gramene" id="PRQ33581">
    <property type="protein sequence ID" value="PRQ33581"/>
    <property type="gene ID" value="RchiOBHm_Chr5g0059211"/>
</dbReference>
<evidence type="ECO:0000256" key="1">
    <source>
        <dbReference type="SAM" id="MobiDB-lite"/>
    </source>
</evidence>
<dbReference type="PROSITE" id="PS50181">
    <property type="entry name" value="FBOX"/>
    <property type="match status" value="1"/>
</dbReference>
<feature type="compositionally biased region" description="Polar residues" evidence="1">
    <location>
        <begin position="397"/>
        <end position="419"/>
    </location>
</feature>
<sequence length="535" mass="60335">MAEDCLPEHVIFRILERLPIKSLIRFTSVSKRWRFIISSDPIFAKSHFHIASHHQTLTGRLLLSDGRGSQFESRDLETPSSFRDKSSVRNLRCPLKQPIRQRGGDVCALCSCNGLVLATLLAQQNRMYIWNPSTSFFKQLPALPSKFHSLRFYGFGYVSATDSYKVIAKRRLDPRTEEDDGSALIFSSKPNIWKRIESPLFSKMAYKGALVNEALHWLSYRDVVIIAFDLAKEELRTMPLPEHNNVENFGYLGAFGSCLCVYDEAYIKSGSVDLWVMRDYGVADSWTKMFRLKVSDRPEDINYLKPILVTETSTFLLKGTFDSGRKLECKLIRSGHENEQLETYMLSKQIDNMLAYEESLLRPGNYNKRTCPIELAKKARNASEARNNGEQGRVNLNEDNQGPHTVNVCVQNQGSSSVDVQVKTKETRAKEQVKRAPNRSGKVGALSAVAQTSLTVQATLKPVQSSSPESSTQPQSSRNTVYPKSRVDPVTGWSQRSKTGAIKCNKTPEKPNGPKQLSRPTAETSDLKQQPNRDL</sequence>
<dbReference type="InterPro" id="IPR001810">
    <property type="entry name" value="F-box_dom"/>
</dbReference>
<comment type="caution">
    <text evidence="3">The sequence shown here is derived from an EMBL/GenBank/DDBJ whole genome shotgun (WGS) entry which is preliminary data.</text>
</comment>
<dbReference type="Pfam" id="PF07734">
    <property type="entry name" value="FBA_1"/>
    <property type="match status" value="1"/>
</dbReference>
<accession>A0A2P6QHC9</accession>